<dbReference type="InterPro" id="IPR032675">
    <property type="entry name" value="LRR_dom_sf"/>
</dbReference>
<proteinExistence type="inferred from homology"/>
<dbReference type="SUPFAM" id="SSF48726">
    <property type="entry name" value="Immunoglobulin"/>
    <property type="match status" value="1"/>
</dbReference>
<keyword evidence="3 15" id="KW-0812">Transmembrane</keyword>
<evidence type="ECO:0000256" key="1">
    <source>
        <dbReference type="ARBA" id="ARBA00004479"/>
    </source>
</evidence>
<evidence type="ECO:0000256" key="2">
    <source>
        <dbReference type="ARBA" id="ARBA00022614"/>
    </source>
</evidence>
<dbReference type="SMART" id="SM00409">
    <property type="entry name" value="IG"/>
    <property type="match status" value="1"/>
</dbReference>
<evidence type="ECO:0000256" key="7">
    <source>
        <dbReference type="ARBA" id="ARBA00023018"/>
    </source>
</evidence>
<evidence type="ECO:0000256" key="8">
    <source>
        <dbReference type="ARBA" id="ARBA00023136"/>
    </source>
</evidence>
<accession>A0AAW1ANK8</accession>
<organism evidence="17 18">
    <name type="scientific">Crotalus adamanteus</name>
    <name type="common">Eastern diamondback rattlesnake</name>
    <dbReference type="NCBI Taxonomy" id="8729"/>
    <lineage>
        <taxon>Eukaryota</taxon>
        <taxon>Metazoa</taxon>
        <taxon>Chordata</taxon>
        <taxon>Craniata</taxon>
        <taxon>Vertebrata</taxon>
        <taxon>Euteleostomi</taxon>
        <taxon>Lepidosauria</taxon>
        <taxon>Squamata</taxon>
        <taxon>Bifurcata</taxon>
        <taxon>Unidentata</taxon>
        <taxon>Episquamata</taxon>
        <taxon>Toxicofera</taxon>
        <taxon>Serpentes</taxon>
        <taxon>Colubroidea</taxon>
        <taxon>Viperidae</taxon>
        <taxon>Crotalinae</taxon>
        <taxon>Crotalus</taxon>
    </lineage>
</organism>
<keyword evidence="8 15" id="KW-0472">Membrane</keyword>
<dbReference type="SMART" id="SM00082">
    <property type="entry name" value="LRRCT"/>
    <property type="match status" value="1"/>
</dbReference>
<evidence type="ECO:0000256" key="12">
    <source>
        <dbReference type="ARBA" id="ARBA00034103"/>
    </source>
</evidence>
<keyword evidence="18" id="KW-1185">Reference proteome</keyword>
<keyword evidence="11" id="KW-0393">Immunoglobulin domain</keyword>
<dbReference type="SUPFAM" id="SSF49265">
    <property type="entry name" value="Fibronectin type III"/>
    <property type="match status" value="1"/>
</dbReference>
<comment type="subcellular location">
    <subcellularLocation>
        <location evidence="1">Membrane</location>
        <topology evidence="1">Single-pass type I membrane protein</topology>
    </subcellularLocation>
    <subcellularLocation>
        <location evidence="12">Synapse</location>
    </subcellularLocation>
</comment>
<dbReference type="InterPro" id="IPR003591">
    <property type="entry name" value="Leu-rich_rpt_typical-subtyp"/>
</dbReference>
<keyword evidence="2" id="KW-0433">Leucine-rich repeat</keyword>
<evidence type="ECO:0000256" key="4">
    <source>
        <dbReference type="ARBA" id="ARBA00022729"/>
    </source>
</evidence>
<dbReference type="Proteomes" id="UP001474421">
    <property type="component" value="Unassembled WGS sequence"/>
</dbReference>
<feature type="transmembrane region" description="Helical" evidence="15">
    <location>
        <begin position="852"/>
        <end position="872"/>
    </location>
</feature>
<feature type="region of interest" description="Disordered" evidence="14">
    <location>
        <begin position="137"/>
        <end position="174"/>
    </location>
</feature>
<dbReference type="PROSITE" id="PS50835">
    <property type="entry name" value="IG_LIKE"/>
    <property type="match status" value="1"/>
</dbReference>
<gene>
    <name evidence="17" type="ORF">NXF25_018672</name>
</gene>
<dbReference type="EMBL" id="JAOTOJ010000019">
    <property type="protein sequence ID" value="KAK9391342.1"/>
    <property type="molecule type" value="Genomic_DNA"/>
</dbReference>
<dbReference type="Gene3D" id="2.60.40.10">
    <property type="entry name" value="Immunoglobulins"/>
    <property type="match status" value="1"/>
</dbReference>
<dbReference type="InterPro" id="IPR003598">
    <property type="entry name" value="Ig_sub2"/>
</dbReference>
<evidence type="ECO:0000313" key="17">
    <source>
        <dbReference type="EMBL" id="KAK9391342.1"/>
    </source>
</evidence>
<dbReference type="InterPro" id="IPR036179">
    <property type="entry name" value="Ig-like_dom_sf"/>
</dbReference>
<evidence type="ECO:0000256" key="13">
    <source>
        <dbReference type="ARBA" id="ARBA00038433"/>
    </source>
</evidence>
<dbReference type="InterPro" id="IPR003599">
    <property type="entry name" value="Ig_sub"/>
</dbReference>
<dbReference type="SMART" id="SM00369">
    <property type="entry name" value="LRR_TYP"/>
    <property type="match status" value="6"/>
</dbReference>
<feature type="region of interest" description="Disordered" evidence="14">
    <location>
        <begin position="894"/>
        <end position="939"/>
    </location>
</feature>
<dbReference type="FunFam" id="2.60.40.10:FF:000091">
    <property type="entry name" value="Leucine-rich repeat and fibronectin type III domain-containing protein 1"/>
    <property type="match status" value="1"/>
</dbReference>
<dbReference type="SUPFAM" id="SSF52058">
    <property type="entry name" value="L domain-like"/>
    <property type="match status" value="1"/>
</dbReference>
<evidence type="ECO:0000256" key="5">
    <source>
        <dbReference type="ARBA" id="ARBA00022737"/>
    </source>
</evidence>
<evidence type="ECO:0000256" key="6">
    <source>
        <dbReference type="ARBA" id="ARBA00022989"/>
    </source>
</evidence>
<keyword evidence="9" id="KW-1015">Disulfide bond</keyword>
<comment type="similarity">
    <text evidence="13">Belongs to the LRFN family.</text>
</comment>
<evidence type="ECO:0000256" key="15">
    <source>
        <dbReference type="SAM" id="Phobius"/>
    </source>
</evidence>
<dbReference type="PANTHER" id="PTHR45842:SF3">
    <property type="entry name" value="LEUCINE-RICH REPEAT AND FIBRONECTIN TYPE-III DOMAIN-CONTAINING PROTEIN 4"/>
    <property type="match status" value="1"/>
</dbReference>
<dbReference type="InterPro" id="IPR000483">
    <property type="entry name" value="Cys-rich_flank_reg_C"/>
</dbReference>
<name>A0AAW1ANK8_CROAD</name>
<dbReference type="Gene3D" id="3.80.10.10">
    <property type="entry name" value="Ribonuclease Inhibitor"/>
    <property type="match status" value="2"/>
</dbReference>
<dbReference type="Pfam" id="PF07679">
    <property type="entry name" value="I-set"/>
    <property type="match status" value="1"/>
</dbReference>
<comment type="caution">
    <text evidence="17">The sequence shown here is derived from an EMBL/GenBank/DDBJ whole genome shotgun (WGS) entry which is preliminary data.</text>
</comment>
<keyword evidence="5" id="KW-0677">Repeat</keyword>
<dbReference type="Pfam" id="PF13855">
    <property type="entry name" value="LRR_8"/>
    <property type="match status" value="2"/>
</dbReference>
<dbReference type="InterPro" id="IPR013783">
    <property type="entry name" value="Ig-like_fold"/>
</dbReference>
<evidence type="ECO:0000256" key="3">
    <source>
        <dbReference type="ARBA" id="ARBA00022692"/>
    </source>
</evidence>
<evidence type="ECO:0000256" key="11">
    <source>
        <dbReference type="ARBA" id="ARBA00023319"/>
    </source>
</evidence>
<feature type="region of interest" description="Disordered" evidence="14">
    <location>
        <begin position="51"/>
        <end position="114"/>
    </location>
</feature>
<dbReference type="InterPro" id="IPR050467">
    <property type="entry name" value="LRFN"/>
</dbReference>
<keyword evidence="10" id="KW-0325">Glycoprotein</keyword>
<keyword evidence="4" id="KW-0732">Signal</keyword>
<evidence type="ECO:0000256" key="9">
    <source>
        <dbReference type="ARBA" id="ARBA00023157"/>
    </source>
</evidence>
<evidence type="ECO:0000256" key="14">
    <source>
        <dbReference type="SAM" id="MobiDB-lite"/>
    </source>
</evidence>
<dbReference type="GO" id="GO:0045202">
    <property type="term" value="C:synapse"/>
    <property type="evidence" value="ECO:0007669"/>
    <property type="project" value="UniProtKB-SubCell"/>
</dbReference>
<dbReference type="AlphaFoldDB" id="A0AAW1ANK8"/>
<dbReference type="GO" id="GO:0016020">
    <property type="term" value="C:membrane"/>
    <property type="evidence" value="ECO:0007669"/>
    <property type="project" value="UniProtKB-SubCell"/>
</dbReference>
<evidence type="ECO:0000259" key="16">
    <source>
        <dbReference type="PROSITE" id="PS50835"/>
    </source>
</evidence>
<evidence type="ECO:0000313" key="18">
    <source>
        <dbReference type="Proteomes" id="UP001474421"/>
    </source>
</evidence>
<dbReference type="SMART" id="SM00408">
    <property type="entry name" value="IGc2"/>
    <property type="match status" value="1"/>
</dbReference>
<dbReference type="InterPro" id="IPR007110">
    <property type="entry name" value="Ig-like_dom"/>
</dbReference>
<sequence>MATCPKNFLWGFLAPKHPGAHFTFTASAHGISGGPQALAGYLSADVPVPEGGWRRSARSPDGNGPERFSPTGTEKGLRPTGPRGQEDGRAATGSPEGKRAGSMQKRGDGEPAAAGVLPELKDSWMLPSATLSLFHRGSLAPPHGTPRTCGSPGATARSDAEEEAQGQVTPSGERLDCYSSSLGCPEAKEKVKLGRRGTDAREVWGPSGWGEGLPNDQCCCCCCDIFGGSTAEWMMWLERQRSLLHPASPTQNEEGALVICHEGKPPNPPESPSCQMFVTLVTTLDCFEMVPLFSFTPPPHQEIVFVVPELAEALPTLRHLLPSWPVKATTMERLLLIQLLMVGSTLAQVESCPFHCVCQNLSDSLSTLCANKGLLFIPPNIDRRTVELRLADNFIRVVEAPDFLNMTGLVDLTLSRNTIDTLRPFAFGDLESLRSLHLDSNRLTEIREEALRGMLNLQHLILSNNQLVNISVAAFDDFLLTLEDLDLSYNNLRSVPWEGIQGMFCLHTLNLDHNLIDFIMEGSFDELYKLSRLDMTSNRLSTLPPDPLFARSQIGAISPTPYTATIMLSFGGNPLHCNCELLWLRRLAREDDMETCASPQHVAGRYFWSVPEEDFTCEPPLITRHTHRLWILEGQRATLRCRARGDPEPVIHWVSPDDKIIANSSRTISFRNGTLDLLVTTIRDDGAYTCIAVNAAGESTATVDLKIIPLPHRGNGSITVLQQDPGSSDIATSAKSSANATQEASEKRVEVLEVTATSALVRWLADKSTYMAWMYQIQYNCTADNALVYRIIPASSQDFLLKHLVSSMDYDLCILAIFDDLATSLAATHLLGCAQFTTQEAYPDCHSLHVHFLGGALTVTVGGIIVASLLVFTGVMMVKYKVCGSVHGSLPRVSNVHSQTNGGHPNGLLPQRTPPRERQQGWAKAGTAEGAERRMGGAARGALASAKARRSSSLDMGDASSSACYSYAKRLSFMWAKRSQSVHGRLAQGTSFEDSSRMRPGPFLNVDKLEESVV</sequence>
<protein>
    <submittedName>
        <fullName evidence="17">Leucine-rich repeat and fibronectin type-III domain-containing protein 4</fullName>
    </submittedName>
</protein>
<feature type="domain" description="Ig-like" evidence="16">
    <location>
        <begin position="620"/>
        <end position="704"/>
    </location>
</feature>
<dbReference type="InterPro" id="IPR036116">
    <property type="entry name" value="FN3_sf"/>
</dbReference>
<reference evidence="17 18" key="1">
    <citation type="journal article" date="2024" name="Proc. Natl. Acad. Sci. U.S.A.">
        <title>The genetic regulatory architecture and epigenomic basis for age-related changes in rattlesnake venom.</title>
        <authorList>
            <person name="Hogan M.P."/>
            <person name="Holding M.L."/>
            <person name="Nystrom G.S."/>
            <person name="Colston T.J."/>
            <person name="Bartlett D.A."/>
            <person name="Mason A.J."/>
            <person name="Ellsworth S.A."/>
            <person name="Rautsaw R.M."/>
            <person name="Lawrence K.C."/>
            <person name="Strickland J.L."/>
            <person name="He B."/>
            <person name="Fraser P."/>
            <person name="Margres M.J."/>
            <person name="Gilbert D.M."/>
            <person name="Gibbs H.L."/>
            <person name="Parkinson C.L."/>
            <person name="Rokyta D.R."/>
        </authorList>
    </citation>
    <scope>NUCLEOTIDE SEQUENCE [LARGE SCALE GENOMIC DNA]</scope>
    <source>
        <strain evidence="17">DRR0105</strain>
    </source>
</reference>
<dbReference type="InterPro" id="IPR013098">
    <property type="entry name" value="Ig_I-set"/>
</dbReference>
<keyword evidence="7" id="KW-0770">Synapse</keyword>
<dbReference type="FunFam" id="3.80.10.10:FF:000019">
    <property type="entry name" value="leucine-rich repeat and fibronectin type III domain-containing protein 1"/>
    <property type="match status" value="1"/>
</dbReference>
<dbReference type="InterPro" id="IPR001611">
    <property type="entry name" value="Leu-rich_rpt"/>
</dbReference>
<evidence type="ECO:0000256" key="10">
    <source>
        <dbReference type="ARBA" id="ARBA00023180"/>
    </source>
</evidence>
<dbReference type="CDD" id="cd05764">
    <property type="entry name" value="IgI_SALM5_like"/>
    <property type="match status" value="1"/>
</dbReference>
<keyword evidence="6 15" id="KW-1133">Transmembrane helix</keyword>
<dbReference type="PANTHER" id="PTHR45842">
    <property type="entry name" value="SYNAPTIC ADHESION-LIKE MOLECULE SALM"/>
    <property type="match status" value="1"/>
</dbReference>
<dbReference type="PROSITE" id="PS51450">
    <property type="entry name" value="LRR"/>
    <property type="match status" value="2"/>
</dbReference>